<sequence length="550" mass="61970">MRMPVLIWMMIFSVHCSFAQVDNIVTPSRILTDVHKNNIGRIIFTATFVNTDTISTEDFLTACKFTNKSDLFFTAFLGNSATNYLHGLAPNLPADELNKKGNYQFAFYIDGHHVHTSNLITGAPQAAVQDSATLISKPFIDNKRENSIWSQSLWNRFMYYGGDSALTEGKHLLRIELRVYIDTGKVLTSKLIASGDLPLIVNRKPTIDIAKIRLHKPAPYNGFHVSNDAFDTAGIKRLIANIHENVFRNITSIVVIKNSKLLIEEYFNGADRNTLHDTRSVGKSFSSTFMGMAVRDGLIQDESVPLKAFYSLKDYKNYSPAKESVTIKQLLTMSAGFDGDDSDPQSPGNEENMYPTNDWVRFTLDLPVNNSRPKASWHYFTAGVILLGDILNKKLPGGLGQYARTNFFLPLGITRYQWQYTPQHVPNTAGSLQLNTLDLAKYGQLYKNNGVWNGQQLVPAQWVKKTFTHQLPVTNRNGEYYGYLFWNRSFEVNGKSYEAYYCAGNGGNSVFIFKDLPLVIVVTAKAYGAYYAHDQVNKIVTDYLLPSVIR</sequence>
<protein>
    <submittedName>
        <fullName evidence="3">Serine hydrolase</fullName>
    </submittedName>
</protein>
<dbReference type="PANTHER" id="PTHR43283:SF7">
    <property type="entry name" value="BETA-LACTAMASE-RELATED DOMAIN-CONTAINING PROTEIN"/>
    <property type="match status" value="1"/>
</dbReference>
<dbReference type="AlphaFoldDB" id="A0A931EB68"/>
<evidence type="ECO:0000313" key="4">
    <source>
        <dbReference type="Proteomes" id="UP000628448"/>
    </source>
</evidence>
<dbReference type="PANTHER" id="PTHR43283">
    <property type="entry name" value="BETA-LACTAMASE-RELATED"/>
    <property type="match status" value="1"/>
</dbReference>
<dbReference type="InterPro" id="IPR050789">
    <property type="entry name" value="Diverse_Enzym_Activities"/>
</dbReference>
<evidence type="ECO:0000313" key="3">
    <source>
        <dbReference type="EMBL" id="MBG9377814.1"/>
    </source>
</evidence>
<dbReference type="InterPro" id="IPR001466">
    <property type="entry name" value="Beta-lactam-related"/>
</dbReference>
<feature type="chain" id="PRO_5037917464" evidence="1">
    <location>
        <begin position="20"/>
        <end position="550"/>
    </location>
</feature>
<gene>
    <name evidence="3" type="ORF">I5907_16360</name>
</gene>
<keyword evidence="3" id="KW-0378">Hydrolase</keyword>
<name>A0A931EB68_9BACT</name>
<dbReference type="InterPro" id="IPR012338">
    <property type="entry name" value="Beta-lactam/transpept-like"/>
</dbReference>
<dbReference type="SUPFAM" id="SSF56601">
    <property type="entry name" value="beta-lactamase/transpeptidase-like"/>
    <property type="match status" value="1"/>
</dbReference>
<dbReference type="Pfam" id="PF00144">
    <property type="entry name" value="Beta-lactamase"/>
    <property type="match status" value="1"/>
</dbReference>
<dbReference type="RefSeq" id="WP_196991881.1">
    <property type="nucleotide sequence ID" value="NZ_JADWYR010000002.1"/>
</dbReference>
<proteinExistence type="predicted"/>
<evidence type="ECO:0000256" key="1">
    <source>
        <dbReference type="SAM" id="SignalP"/>
    </source>
</evidence>
<feature type="domain" description="Beta-lactamase-related" evidence="2">
    <location>
        <begin position="252"/>
        <end position="525"/>
    </location>
</feature>
<feature type="signal peptide" evidence="1">
    <location>
        <begin position="1"/>
        <end position="19"/>
    </location>
</feature>
<keyword evidence="4" id="KW-1185">Reference proteome</keyword>
<keyword evidence="1" id="KW-0732">Signal</keyword>
<dbReference type="EMBL" id="JADWYR010000002">
    <property type="protein sequence ID" value="MBG9377814.1"/>
    <property type="molecule type" value="Genomic_DNA"/>
</dbReference>
<dbReference type="Proteomes" id="UP000628448">
    <property type="component" value="Unassembled WGS sequence"/>
</dbReference>
<dbReference type="Gene3D" id="3.40.710.10">
    <property type="entry name" value="DD-peptidase/beta-lactamase superfamily"/>
    <property type="match status" value="1"/>
</dbReference>
<evidence type="ECO:0000259" key="2">
    <source>
        <dbReference type="Pfam" id="PF00144"/>
    </source>
</evidence>
<dbReference type="GO" id="GO:0016787">
    <property type="term" value="F:hydrolase activity"/>
    <property type="evidence" value="ECO:0007669"/>
    <property type="project" value="UniProtKB-KW"/>
</dbReference>
<comment type="caution">
    <text evidence="3">The sequence shown here is derived from an EMBL/GenBank/DDBJ whole genome shotgun (WGS) entry which is preliminary data.</text>
</comment>
<accession>A0A931EB68</accession>
<organism evidence="3 4">
    <name type="scientific">Panacibacter microcysteis</name>
    <dbReference type="NCBI Taxonomy" id="2793269"/>
    <lineage>
        <taxon>Bacteria</taxon>
        <taxon>Pseudomonadati</taxon>
        <taxon>Bacteroidota</taxon>
        <taxon>Chitinophagia</taxon>
        <taxon>Chitinophagales</taxon>
        <taxon>Chitinophagaceae</taxon>
        <taxon>Panacibacter</taxon>
    </lineage>
</organism>
<reference evidence="3" key="1">
    <citation type="submission" date="2020-11" db="EMBL/GenBank/DDBJ databases">
        <title>Bacterial whole genome sequence for Panacibacter sp. DH6.</title>
        <authorList>
            <person name="Le V."/>
            <person name="Ko S."/>
            <person name="Ahn C.-Y."/>
            <person name="Oh H.-M."/>
        </authorList>
    </citation>
    <scope>NUCLEOTIDE SEQUENCE</scope>
    <source>
        <strain evidence="3">DH6</strain>
    </source>
</reference>